<dbReference type="STRING" id="1344416.A0A139AV03"/>
<evidence type="ECO:0000256" key="2">
    <source>
        <dbReference type="ARBA" id="ARBA00022574"/>
    </source>
</evidence>
<dbReference type="SMART" id="SM00564">
    <property type="entry name" value="PQQ"/>
    <property type="match status" value="3"/>
</dbReference>
<evidence type="ECO:0000256" key="1">
    <source>
        <dbReference type="ARBA" id="ARBA00022490"/>
    </source>
</evidence>
<feature type="region of interest" description="Disordered" evidence="5">
    <location>
        <begin position="98"/>
        <end position="147"/>
    </location>
</feature>
<feature type="compositionally biased region" description="Gly residues" evidence="5">
    <location>
        <begin position="456"/>
        <end position="479"/>
    </location>
</feature>
<dbReference type="GO" id="GO:0043161">
    <property type="term" value="P:proteasome-mediated ubiquitin-dependent protein catabolic process"/>
    <property type="evidence" value="ECO:0007669"/>
    <property type="project" value="TreeGrafter"/>
</dbReference>
<evidence type="ECO:0000256" key="5">
    <source>
        <dbReference type="SAM" id="MobiDB-lite"/>
    </source>
</evidence>
<feature type="repeat" description="WD" evidence="4">
    <location>
        <begin position="619"/>
        <end position="638"/>
    </location>
</feature>
<keyword evidence="1" id="KW-0963">Cytoplasm</keyword>
<feature type="repeat" description="WD" evidence="4">
    <location>
        <begin position="753"/>
        <end position="792"/>
    </location>
</feature>
<dbReference type="AlphaFoldDB" id="A0A139AV03"/>
<dbReference type="InterPro" id="IPR001680">
    <property type="entry name" value="WD40_rpt"/>
</dbReference>
<dbReference type="InterPro" id="IPR036047">
    <property type="entry name" value="F-box-like_dom_sf"/>
</dbReference>
<dbReference type="PANTHER" id="PTHR19849">
    <property type="entry name" value="PHOSPHOLIPASE A-2-ACTIVATING PROTEIN"/>
    <property type="match status" value="1"/>
</dbReference>
<dbReference type="InterPro" id="IPR036322">
    <property type="entry name" value="WD40_repeat_dom_sf"/>
</dbReference>
<name>A0A139AV03_GONPJ</name>
<dbReference type="InterPro" id="IPR019775">
    <property type="entry name" value="WD40_repeat_CS"/>
</dbReference>
<dbReference type="SUPFAM" id="SSF81383">
    <property type="entry name" value="F-box domain"/>
    <property type="match status" value="1"/>
</dbReference>
<dbReference type="InterPro" id="IPR015943">
    <property type="entry name" value="WD40/YVTN_repeat-like_dom_sf"/>
</dbReference>
<dbReference type="SMART" id="SM00256">
    <property type="entry name" value="FBOX"/>
    <property type="match status" value="1"/>
</dbReference>
<dbReference type="GO" id="GO:0043130">
    <property type="term" value="F:ubiquitin binding"/>
    <property type="evidence" value="ECO:0007669"/>
    <property type="project" value="TreeGrafter"/>
</dbReference>
<keyword evidence="8" id="KW-1185">Reference proteome</keyword>
<dbReference type="GO" id="GO:0005737">
    <property type="term" value="C:cytoplasm"/>
    <property type="evidence" value="ECO:0007669"/>
    <property type="project" value="TreeGrafter"/>
</dbReference>
<feature type="region of interest" description="Disordered" evidence="5">
    <location>
        <begin position="362"/>
        <end position="480"/>
    </location>
</feature>
<dbReference type="Pfam" id="PF00400">
    <property type="entry name" value="WD40"/>
    <property type="match status" value="7"/>
</dbReference>
<reference evidence="7 8" key="1">
    <citation type="journal article" date="2015" name="Genome Biol. Evol.">
        <title>Phylogenomic analyses indicate that early fungi evolved digesting cell walls of algal ancestors of land plants.</title>
        <authorList>
            <person name="Chang Y."/>
            <person name="Wang S."/>
            <person name="Sekimoto S."/>
            <person name="Aerts A.L."/>
            <person name="Choi C."/>
            <person name="Clum A."/>
            <person name="LaButti K.M."/>
            <person name="Lindquist E.A."/>
            <person name="Yee Ngan C."/>
            <person name="Ohm R.A."/>
            <person name="Salamov A.A."/>
            <person name="Grigoriev I.V."/>
            <person name="Spatafora J.W."/>
            <person name="Berbee M.L."/>
        </authorList>
    </citation>
    <scope>NUCLEOTIDE SEQUENCE [LARGE SCALE GENOMIC DNA]</scope>
    <source>
        <strain evidence="7 8">JEL478</strain>
    </source>
</reference>
<dbReference type="InterPro" id="IPR020472">
    <property type="entry name" value="WD40_PAC1"/>
</dbReference>
<feature type="repeat" description="WD" evidence="4">
    <location>
        <begin position="793"/>
        <end position="825"/>
    </location>
</feature>
<dbReference type="PANTHER" id="PTHR19849:SF0">
    <property type="entry name" value="PHOSPHOLIPASE A-2-ACTIVATING PROTEIN"/>
    <property type="match status" value="1"/>
</dbReference>
<feature type="repeat" description="WD" evidence="4">
    <location>
        <begin position="671"/>
        <end position="710"/>
    </location>
</feature>
<evidence type="ECO:0000313" key="8">
    <source>
        <dbReference type="Proteomes" id="UP000070544"/>
    </source>
</evidence>
<evidence type="ECO:0000256" key="4">
    <source>
        <dbReference type="PROSITE-ProRule" id="PRU00221"/>
    </source>
</evidence>
<dbReference type="Gene3D" id="1.20.1280.50">
    <property type="match status" value="1"/>
</dbReference>
<dbReference type="PROSITE" id="PS00678">
    <property type="entry name" value="WD_REPEATS_1"/>
    <property type="match status" value="3"/>
</dbReference>
<dbReference type="InterPro" id="IPR018391">
    <property type="entry name" value="PQQ_b-propeller_rpt"/>
</dbReference>
<dbReference type="GO" id="GO:0010992">
    <property type="term" value="P:ubiquitin recycling"/>
    <property type="evidence" value="ECO:0007669"/>
    <property type="project" value="TreeGrafter"/>
</dbReference>
<gene>
    <name evidence="7" type="ORF">M427DRAFT_131341</name>
</gene>
<dbReference type="PROSITE" id="PS50294">
    <property type="entry name" value="WD_REPEATS_REGION"/>
    <property type="match status" value="4"/>
</dbReference>
<dbReference type="PRINTS" id="PR00320">
    <property type="entry name" value="GPROTEINBRPT"/>
</dbReference>
<dbReference type="Gene3D" id="2.130.10.10">
    <property type="entry name" value="YVTN repeat-like/Quinoprotein amine dehydrogenase"/>
    <property type="match status" value="1"/>
</dbReference>
<evidence type="ECO:0000259" key="6">
    <source>
        <dbReference type="PROSITE" id="PS50181"/>
    </source>
</evidence>
<dbReference type="PROSITE" id="PS50082">
    <property type="entry name" value="WD_REPEATS_2"/>
    <property type="match status" value="6"/>
</dbReference>
<dbReference type="SUPFAM" id="SSF50978">
    <property type="entry name" value="WD40 repeat-like"/>
    <property type="match status" value="1"/>
</dbReference>
<dbReference type="Pfam" id="PF12937">
    <property type="entry name" value="F-box-like"/>
    <property type="match status" value="1"/>
</dbReference>
<sequence>MERGERERVERVERMERVERDIRDRHGRTALAVTTGPVTRVVTRVETTTTVAYPAILFDPPSPTHLDPGVYPLANTPTPPALKRFCFEVDGVPTHFREAAGDGGGVDGADRERERQPSLTEIARKRKQSHSSSISHPTAQPPALTSPIPPTLAIAAYHNPATPLTPYPDSLSLIATPSHQPPQIIIPGPSPSPSLPTPIHPAADLSPTLPSPSLSPTRAVAPKMGDVVLDGQDEAEDLNNPPSLTDLPRIVRTFTALPPPLKSYLLLHLLRRCPVPTLQFVSSLVLPTLKRDFLRLLPLELAFQVVSYLDVRALGRCARVSTAWRRVVEGGDAEVAVWKQRLIREGWLREDEVEREAARAMGRVAPQGGPVGPWGWGPSASGTGSRRDRDRERARLAAEAARRRGGTPPPEEGEADGDDEGTEEEHGMGGERDDDGMLVDEPAGVGLSPRSSPGAGPRGGLWGWPGGAGSPGESSGGRTRGASAAHVYRSLYRRHHITSRNWAAGRYKLLSFPGHNQNVVTCLQFDGDKIVSGSDDQTMNVYDVRTGALRRRLEGHEGGVWALQYHGNTLVSGSTDRTVRVWDLQTGRCTHVFEGHTSTVRCLAIVMPQLNPETGEMEPEVPVIVTGSRDSTLRVWRLPNVDVDPPYNAPEPGGGAGGSAAGENPYFMHVLSGHLNSVRAIAGAGNTLVSGSYDATVRVWDIRKGEMVHRLTGHREKVYSVGYSAELRRAVSGSMDATVKVWDVRTGTMLFSLEGHTSLVGLLELTPKYLVSAAADSSLRIWNPNTGACLATLNGHQAAITCFHHDPHYNRIVSGSDGGVKVWELCSDPVEAARIEREGQGQGQGQGTGGTSTTVAYGRFLRDLVSGPEVHGVWRVRMDERRLVCAIQREHAQTFFEVLDFGDGVDEDDQGERRSGVVGDGYVEYVDGTREAGSFRGEVPPGGRPRSVPDGPTPGHIQEHSDDDAVMAVPPQNMDMAEGDTSD</sequence>
<dbReference type="GO" id="GO:0005634">
    <property type="term" value="C:nucleus"/>
    <property type="evidence" value="ECO:0007669"/>
    <property type="project" value="TreeGrafter"/>
</dbReference>
<feature type="region of interest" description="Disordered" evidence="5">
    <location>
        <begin position="930"/>
        <end position="983"/>
    </location>
</feature>
<feature type="compositionally biased region" description="Basic and acidic residues" evidence="5">
    <location>
        <begin position="385"/>
        <end position="402"/>
    </location>
</feature>
<feature type="compositionally biased region" description="Low complexity" evidence="5">
    <location>
        <begin position="446"/>
        <end position="455"/>
    </location>
</feature>
<feature type="compositionally biased region" description="Acidic residues" evidence="5">
    <location>
        <begin position="411"/>
        <end position="423"/>
    </location>
</feature>
<dbReference type="Proteomes" id="UP000070544">
    <property type="component" value="Unassembled WGS sequence"/>
</dbReference>
<feature type="repeat" description="WD" evidence="4">
    <location>
        <begin position="553"/>
        <end position="592"/>
    </location>
</feature>
<dbReference type="InterPro" id="IPR001810">
    <property type="entry name" value="F-box_dom"/>
</dbReference>
<protein>
    <submittedName>
        <fullName evidence="7">WD40 repeat-like protein</fullName>
    </submittedName>
</protein>
<dbReference type="PROSITE" id="PS50181">
    <property type="entry name" value="FBOX"/>
    <property type="match status" value="1"/>
</dbReference>
<accession>A0A139AV03</accession>
<proteinExistence type="predicted"/>
<dbReference type="SMART" id="SM00320">
    <property type="entry name" value="WD40"/>
    <property type="match status" value="7"/>
</dbReference>
<evidence type="ECO:0000256" key="3">
    <source>
        <dbReference type="ARBA" id="ARBA00022737"/>
    </source>
</evidence>
<dbReference type="OrthoDB" id="190105at2759"/>
<evidence type="ECO:0000313" key="7">
    <source>
        <dbReference type="EMBL" id="KXS20561.1"/>
    </source>
</evidence>
<feature type="repeat" description="WD" evidence="4">
    <location>
        <begin position="711"/>
        <end position="752"/>
    </location>
</feature>
<feature type="domain" description="F-box" evidence="6">
    <location>
        <begin position="291"/>
        <end position="341"/>
    </location>
</feature>
<dbReference type="CDD" id="cd00200">
    <property type="entry name" value="WD40"/>
    <property type="match status" value="1"/>
</dbReference>
<keyword evidence="2 4" id="KW-0853">WD repeat</keyword>
<keyword evidence="3" id="KW-0677">Repeat</keyword>
<dbReference type="EMBL" id="KQ965735">
    <property type="protein sequence ID" value="KXS20561.1"/>
    <property type="molecule type" value="Genomic_DNA"/>
</dbReference>
<organism evidence="7 8">
    <name type="scientific">Gonapodya prolifera (strain JEL478)</name>
    <name type="common">Monoblepharis prolifera</name>
    <dbReference type="NCBI Taxonomy" id="1344416"/>
    <lineage>
        <taxon>Eukaryota</taxon>
        <taxon>Fungi</taxon>
        <taxon>Fungi incertae sedis</taxon>
        <taxon>Chytridiomycota</taxon>
        <taxon>Chytridiomycota incertae sedis</taxon>
        <taxon>Monoblepharidomycetes</taxon>
        <taxon>Monoblepharidales</taxon>
        <taxon>Gonapodyaceae</taxon>
        <taxon>Gonapodya</taxon>
    </lineage>
</organism>